<gene>
    <name evidence="3" type="ORF">GS601_13915</name>
</gene>
<dbReference type="EMBL" id="WVIE01000015">
    <property type="protein sequence ID" value="NDJ18375.1"/>
    <property type="molecule type" value="Genomic_DNA"/>
</dbReference>
<dbReference type="AlphaFoldDB" id="A0A8J7ZAF4"/>
<proteinExistence type="predicted"/>
<comment type="caution">
    <text evidence="3">The sequence shown here is derived from an EMBL/GenBank/DDBJ whole genome shotgun (WGS) entry which is preliminary data.</text>
</comment>
<evidence type="ECO:0000313" key="4">
    <source>
        <dbReference type="Proteomes" id="UP000646053"/>
    </source>
</evidence>
<keyword evidence="4" id="KW-1185">Reference proteome</keyword>
<dbReference type="InterPro" id="IPR002123">
    <property type="entry name" value="Plipid/glycerol_acylTrfase"/>
</dbReference>
<feature type="domain" description="Phospholipid/glycerol acyltransferase" evidence="2">
    <location>
        <begin position="98"/>
        <end position="249"/>
    </location>
</feature>
<dbReference type="Pfam" id="PF01553">
    <property type="entry name" value="Acyltransferase"/>
    <property type="match status" value="1"/>
</dbReference>
<keyword evidence="3" id="KW-0012">Acyltransferase</keyword>
<dbReference type="GO" id="GO:0016746">
    <property type="term" value="F:acyltransferase activity"/>
    <property type="evidence" value="ECO:0007669"/>
    <property type="project" value="UniProtKB-KW"/>
</dbReference>
<keyword evidence="1" id="KW-0472">Membrane</keyword>
<keyword evidence="3" id="KW-0808">Transferase</keyword>
<name>A0A8J7ZAF4_9CYAN</name>
<dbReference type="Proteomes" id="UP000646053">
    <property type="component" value="Unassembled WGS sequence"/>
</dbReference>
<keyword evidence="1" id="KW-0812">Transmembrane</keyword>
<reference evidence="3" key="1">
    <citation type="submission" date="2019-12" db="EMBL/GenBank/DDBJ databases">
        <title>High-Quality draft genome sequences of three cyanobacteria isolated from the limestone walls of the Old Cathedral of Coimbra.</title>
        <authorList>
            <person name="Tiago I."/>
            <person name="Soares F."/>
            <person name="Portugal A."/>
        </authorList>
    </citation>
    <scope>NUCLEOTIDE SEQUENCE</scope>
    <source>
        <strain evidence="3">A</strain>
    </source>
</reference>
<dbReference type="RefSeq" id="WP_162423901.1">
    <property type="nucleotide sequence ID" value="NZ_WVIE01000015.1"/>
</dbReference>
<feature type="transmembrane region" description="Helical" evidence="1">
    <location>
        <begin position="273"/>
        <end position="294"/>
    </location>
</feature>
<evidence type="ECO:0000259" key="2">
    <source>
        <dbReference type="Pfam" id="PF01553"/>
    </source>
</evidence>
<evidence type="ECO:0000313" key="3">
    <source>
        <dbReference type="EMBL" id="NDJ18375.1"/>
    </source>
</evidence>
<organism evidence="3 4">
    <name type="scientific">Myxacorys almedinensis A</name>
    <dbReference type="NCBI Taxonomy" id="2690445"/>
    <lineage>
        <taxon>Bacteria</taxon>
        <taxon>Bacillati</taxon>
        <taxon>Cyanobacteriota</taxon>
        <taxon>Cyanophyceae</taxon>
        <taxon>Leptolyngbyales</taxon>
        <taxon>Leptolyngbyaceae</taxon>
        <taxon>Myxacorys</taxon>
        <taxon>Myxacorys almedinensis</taxon>
    </lineage>
</organism>
<feature type="transmembrane region" description="Helical" evidence="1">
    <location>
        <begin position="40"/>
        <end position="58"/>
    </location>
</feature>
<evidence type="ECO:0000256" key="1">
    <source>
        <dbReference type="SAM" id="Phobius"/>
    </source>
</evidence>
<protein>
    <submittedName>
        <fullName evidence="3">Glycerol acyltransferase</fullName>
    </submittedName>
</protein>
<sequence length="340" mass="40157">MTPFRFSWFDRFCLWYPPAWLILFNRHWQHYRPDPGGWNWLEYALFLMPGGFYLALLMRWTRLGFRLPIATDIKPDPEYQKAFRDEILAPIVLRYFRAEIHHLEYLPDSPPVVVALNHAGMCFPWDFVCLGFLLGQETGWFVQPVAHSLFFDHLWLRWWLPQGWAQAMGGVRAERQSVERAISAGSNSAGIAASHTTDETAQKQVLLYAPESWRGLAKGWRRRYQLETFDPSFIRLSIRYSVPVLPIVCLGNENLHPWTFNSKWLAQRFKMPLLPVSPFLLVFVLFPSLGVWAMRSHLRYYLQPLQSPWKDVEPIRLQTYQYAEKLRSQMQTELLDLQHK</sequence>
<accession>A0A8J7ZAF4</accession>
<keyword evidence="1" id="KW-1133">Transmembrane helix</keyword>